<dbReference type="RefSeq" id="XP_037889945.1">
    <property type="nucleotide sequence ID" value="XM_038034017.1"/>
</dbReference>
<dbReference type="InterPro" id="IPR039353">
    <property type="entry name" value="TF_Adf1"/>
</dbReference>
<evidence type="ECO:0000313" key="8">
    <source>
        <dbReference type="RefSeq" id="XP_037889962.1"/>
    </source>
</evidence>
<dbReference type="RefSeq" id="XP_037889962.1">
    <property type="nucleotide sequence ID" value="XM_038034034.1"/>
</dbReference>
<feature type="compositionally biased region" description="Polar residues" evidence="2">
    <location>
        <begin position="190"/>
        <end position="200"/>
    </location>
</feature>
<gene>
    <name evidence="6 7 8" type="primary">LOC119637760</name>
</gene>
<dbReference type="GO" id="GO:0005634">
    <property type="term" value="C:nucleus"/>
    <property type="evidence" value="ECO:0007669"/>
    <property type="project" value="UniProtKB-SubCell"/>
</dbReference>
<dbReference type="Proteomes" id="UP000092443">
    <property type="component" value="Unplaced"/>
</dbReference>
<dbReference type="GeneID" id="119637760"/>
<evidence type="ECO:0000256" key="1">
    <source>
        <dbReference type="PROSITE-ProRule" id="PRU00371"/>
    </source>
</evidence>
<sequence length="342" mass="39566">MHNTTQRPSANINIVNSLDLINAVRKHEILYNRAANGYTNIKLREHGWEKVALELFPHYINCSDYLRDQIRMCVRQRWKKLRDDVTCKIRNIKSVENYTRKKEGTLLAQLEFLIPFINSPSCTRLAQELGLQKNTSNPNVLLDDDDENEFENCIDLTSDDNHFDNNLSITEATQRIDFEVDNTHLNEVTSSAPEYQNEMQQTDENDSNIPEECEFLSSSPRSCKVTDENLEPYNEGNDDNETNNPDNENSSNSRKRSNFENDNTGNYDTDVQSQILTYLSNIEKRQRLESQNDYYNQDEDRMFLLSLVSDLKRVPAASKMLVKAEITASIARAVDQQKNVFS</sequence>
<evidence type="ECO:0000313" key="7">
    <source>
        <dbReference type="RefSeq" id="XP_037889954.1"/>
    </source>
</evidence>
<accession>A0A9C6DVE8</accession>
<reference evidence="6 7" key="1">
    <citation type="submission" date="2025-04" db="UniProtKB">
        <authorList>
            <consortium name="RefSeq"/>
        </authorList>
    </citation>
    <scope>IDENTIFICATION</scope>
    <source>
        <tissue evidence="6 7">Whole body pupa</tissue>
    </source>
</reference>
<protein>
    <submittedName>
        <fullName evidence="6 7">Serine/threonine-protein kinase atg1-like</fullName>
    </submittedName>
</protein>
<dbReference type="PROSITE" id="PS51029">
    <property type="entry name" value="MADF"/>
    <property type="match status" value="1"/>
</dbReference>
<name>A0A9C6DVE8_9MUSC</name>
<dbReference type="GO" id="GO:0005667">
    <property type="term" value="C:transcription regulator complex"/>
    <property type="evidence" value="ECO:0007669"/>
    <property type="project" value="TreeGrafter"/>
</dbReference>
<dbReference type="GO" id="GO:0003677">
    <property type="term" value="F:DNA binding"/>
    <property type="evidence" value="ECO:0007669"/>
    <property type="project" value="InterPro"/>
</dbReference>
<feature type="domain" description="MADF" evidence="3">
    <location>
        <begin position="19"/>
        <end position="118"/>
    </location>
</feature>
<dbReference type="InterPro" id="IPR006578">
    <property type="entry name" value="MADF-dom"/>
</dbReference>
<dbReference type="Pfam" id="PF10545">
    <property type="entry name" value="MADF_DNA_bdg"/>
    <property type="match status" value="1"/>
</dbReference>
<dbReference type="PANTHER" id="PTHR12243">
    <property type="entry name" value="MADF DOMAIN TRANSCRIPTION FACTOR"/>
    <property type="match status" value="1"/>
</dbReference>
<feature type="compositionally biased region" description="Low complexity" evidence="2">
    <location>
        <begin position="242"/>
        <end position="252"/>
    </location>
</feature>
<feature type="region of interest" description="Disordered" evidence="2">
    <location>
        <begin position="190"/>
        <end position="270"/>
    </location>
</feature>
<organism evidence="5 7">
    <name type="scientific">Glossina fuscipes</name>
    <dbReference type="NCBI Taxonomy" id="7396"/>
    <lineage>
        <taxon>Eukaryota</taxon>
        <taxon>Metazoa</taxon>
        <taxon>Ecdysozoa</taxon>
        <taxon>Arthropoda</taxon>
        <taxon>Hexapoda</taxon>
        <taxon>Insecta</taxon>
        <taxon>Pterygota</taxon>
        <taxon>Neoptera</taxon>
        <taxon>Endopterygota</taxon>
        <taxon>Diptera</taxon>
        <taxon>Brachycera</taxon>
        <taxon>Muscomorpha</taxon>
        <taxon>Hippoboscoidea</taxon>
        <taxon>Glossinidae</taxon>
        <taxon>Glossina</taxon>
    </lineage>
</organism>
<dbReference type="KEGG" id="gfs:119637760"/>
<feature type="domain" description="BESS" evidence="4">
    <location>
        <begin position="297"/>
        <end position="336"/>
    </location>
</feature>
<evidence type="ECO:0000313" key="6">
    <source>
        <dbReference type="RefSeq" id="XP_037889945.1"/>
    </source>
</evidence>
<keyword evidence="1" id="KW-0539">Nucleus</keyword>
<dbReference type="RefSeq" id="XP_037889954.1">
    <property type="nucleotide sequence ID" value="XM_038034026.1"/>
</dbReference>
<dbReference type="AlphaFoldDB" id="A0A9C6DVE8"/>
<evidence type="ECO:0000313" key="5">
    <source>
        <dbReference type="Proteomes" id="UP000092443"/>
    </source>
</evidence>
<evidence type="ECO:0000256" key="2">
    <source>
        <dbReference type="SAM" id="MobiDB-lite"/>
    </source>
</evidence>
<proteinExistence type="predicted"/>
<comment type="subcellular location">
    <subcellularLocation>
        <location evidence="1">Nucleus</location>
    </subcellularLocation>
</comment>
<evidence type="ECO:0000259" key="3">
    <source>
        <dbReference type="PROSITE" id="PS51029"/>
    </source>
</evidence>
<evidence type="ECO:0000259" key="4">
    <source>
        <dbReference type="PROSITE" id="PS51031"/>
    </source>
</evidence>
<dbReference type="PROSITE" id="PS51031">
    <property type="entry name" value="BESS"/>
    <property type="match status" value="1"/>
</dbReference>
<dbReference type="InterPro" id="IPR004210">
    <property type="entry name" value="BESS_motif"/>
</dbReference>
<dbReference type="GO" id="GO:0006357">
    <property type="term" value="P:regulation of transcription by RNA polymerase II"/>
    <property type="evidence" value="ECO:0007669"/>
    <property type="project" value="TreeGrafter"/>
</dbReference>
<keyword evidence="5" id="KW-1185">Reference proteome</keyword>
<dbReference type="Pfam" id="PF02944">
    <property type="entry name" value="BESS"/>
    <property type="match status" value="1"/>
</dbReference>
<feature type="compositionally biased region" description="Acidic residues" evidence="2">
    <location>
        <begin position="201"/>
        <end position="214"/>
    </location>
</feature>
<dbReference type="PANTHER" id="PTHR12243:SF67">
    <property type="entry name" value="COREPRESSOR OF PANGOLIN, ISOFORM A-RELATED"/>
    <property type="match status" value="1"/>
</dbReference>